<dbReference type="Proteomes" id="UP000501812">
    <property type="component" value="Chromosome"/>
</dbReference>
<organism evidence="3 4">
    <name type="scientific">Luteolibacter luteus</name>
    <dbReference type="NCBI Taxonomy" id="2728835"/>
    <lineage>
        <taxon>Bacteria</taxon>
        <taxon>Pseudomonadati</taxon>
        <taxon>Verrucomicrobiota</taxon>
        <taxon>Verrucomicrobiia</taxon>
        <taxon>Verrucomicrobiales</taxon>
        <taxon>Verrucomicrobiaceae</taxon>
        <taxon>Luteolibacter</taxon>
    </lineage>
</organism>
<evidence type="ECO:0000313" key="4">
    <source>
        <dbReference type="Proteomes" id="UP000501812"/>
    </source>
</evidence>
<gene>
    <name evidence="3" type="ORF">HHL09_10685</name>
</gene>
<name>A0A858RI98_9BACT</name>
<keyword evidence="4" id="KW-1185">Reference proteome</keyword>
<feature type="signal peptide" evidence="2">
    <location>
        <begin position="1"/>
        <end position="20"/>
    </location>
</feature>
<dbReference type="AlphaFoldDB" id="A0A858RI98"/>
<sequence>MKLLLPLLLLSLAGSPPCLAADAAAPPSLRQQFAATPLTSIVIPSLTFDQVTLAEAIAIFNDQVKKQTEGKIEVQWVYKDIDPAKWPNLITLNGKKITAAKLFNEIVAQGKIEAKLDEHAIVVRPKEGAAKDPAPKPVPPTAKAHAPARDASFGNKTNLDMGRRWDHANVDTSYKNDDYDKTSIKGRNPVKKPQASE</sequence>
<feature type="compositionally biased region" description="Basic and acidic residues" evidence="1">
    <location>
        <begin position="161"/>
        <end position="183"/>
    </location>
</feature>
<dbReference type="KEGG" id="luo:HHL09_10685"/>
<evidence type="ECO:0000256" key="1">
    <source>
        <dbReference type="SAM" id="MobiDB-lite"/>
    </source>
</evidence>
<dbReference type="RefSeq" id="WP_169454629.1">
    <property type="nucleotide sequence ID" value="NZ_CP051774.1"/>
</dbReference>
<accession>A0A858RI98</accession>
<evidence type="ECO:0000256" key="2">
    <source>
        <dbReference type="SAM" id="SignalP"/>
    </source>
</evidence>
<keyword evidence="2" id="KW-0732">Signal</keyword>
<dbReference type="EMBL" id="CP051774">
    <property type="protein sequence ID" value="QJE96228.1"/>
    <property type="molecule type" value="Genomic_DNA"/>
</dbReference>
<protein>
    <submittedName>
        <fullName evidence="3">Uncharacterized protein</fullName>
    </submittedName>
</protein>
<feature type="region of interest" description="Disordered" evidence="1">
    <location>
        <begin position="126"/>
        <end position="197"/>
    </location>
</feature>
<reference evidence="3 4" key="1">
    <citation type="submission" date="2020-04" db="EMBL/GenBank/DDBJ databases">
        <title>Luteolibacter sp. G-1-1-1 isolated from soil.</title>
        <authorList>
            <person name="Dahal R.H."/>
        </authorList>
    </citation>
    <scope>NUCLEOTIDE SEQUENCE [LARGE SCALE GENOMIC DNA]</scope>
    <source>
        <strain evidence="3 4">G-1-1-1</strain>
    </source>
</reference>
<evidence type="ECO:0000313" key="3">
    <source>
        <dbReference type="EMBL" id="QJE96228.1"/>
    </source>
</evidence>
<proteinExistence type="predicted"/>
<feature type="chain" id="PRO_5032917717" evidence="2">
    <location>
        <begin position="21"/>
        <end position="197"/>
    </location>
</feature>